<keyword evidence="1" id="KW-0175">Coiled coil</keyword>
<gene>
    <name evidence="3" type="ORF">DEJ50_32210</name>
</gene>
<dbReference type="Pfam" id="PF05270">
    <property type="entry name" value="AbfB"/>
    <property type="match status" value="1"/>
</dbReference>
<dbReference type="Proteomes" id="UP000325211">
    <property type="component" value="Chromosome"/>
</dbReference>
<name>A0A5P2DCJ1_STRVZ</name>
<dbReference type="SUPFAM" id="SSF110221">
    <property type="entry name" value="AbfB domain"/>
    <property type="match status" value="1"/>
</dbReference>
<evidence type="ECO:0000256" key="1">
    <source>
        <dbReference type="SAM" id="Coils"/>
    </source>
</evidence>
<dbReference type="GO" id="GO:0046373">
    <property type="term" value="P:L-arabinose metabolic process"/>
    <property type="evidence" value="ECO:0007669"/>
    <property type="project" value="InterPro"/>
</dbReference>
<dbReference type="OrthoDB" id="3635032at2"/>
<dbReference type="InterPro" id="IPR007934">
    <property type="entry name" value="AbfB_ABD"/>
</dbReference>
<accession>A0A5P2DCJ1</accession>
<evidence type="ECO:0000313" key="3">
    <source>
        <dbReference type="EMBL" id="QES52812.1"/>
    </source>
</evidence>
<dbReference type="EMBL" id="CP029190">
    <property type="protein sequence ID" value="QES52812.1"/>
    <property type="molecule type" value="Genomic_DNA"/>
</dbReference>
<sequence length="514" mass="55741">MAAVLAAGTVTTESAAFAVPVPPHKEARAVGIGTTETQRVDAAAVVRLDPTADVLLLSDYDFVHALWQKARDGGEKYDSVRTAAEKALASTVPADHVTYITTGIHEAYRLDQQRERDKAEADRLARLARQQVLTVIGIPGSPELLELNDENFIRAVLRHTASGPEVRAAATSALTGDAAARREFIANGAREAHNRDVARELAELAEKDRKEAELRKNQAARKNVAALFRVPMTQSLLDVSDDTFLREILRMAPEDLRNSELHRAAQHAVASMNPGHVQGFLYGGADAAYKRDDAARREKLAEANRVLTRQILAAAKETGYNPNLVASAEKALATGDLAVAEFLSEAGQKKARRQSLSMGFTSRTSPWLQLRHSGVAGTSASVGPVTASSPQAWRESATWLVMPSLAGLPGCFSFEAASKPGHYLKGTGEWNGQVTLAANNNTKAFREGASWCPMLKGWVGAKPTAAWFTFRTNNEIWQVQTNQRNELYVDTPYSEGRTLMAANPAWEITAPLAP</sequence>
<dbReference type="GO" id="GO:0046556">
    <property type="term" value="F:alpha-L-arabinofuranosidase activity"/>
    <property type="evidence" value="ECO:0007669"/>
    <property type="project" value="InterPro"/>
</dbReference>
<feature type="coiled-coil region" evidence="1">
    <location>
        <begin position="195"/>
        <end position="222"/>
    </location>
</feature>
<evidence type="ECO:0000259" key="2">
    <source>
        <dbReference type="Pfam" id="PF05270"/>
    </source>
</evidence>
<dbReference type="Gene3D" id="2.80.10.50">
    <property type="match status" value="1"/>
</dbReference>
<evidence type="ECO:0000313" key="4">
    <source>
        <dbReference type="Proteomes" id="UP000325211"/>
    </source>
</evidence>
<dbReference type="InterPro" id="IPR005506">
    <property type="entry name" value="DUF312_ALF"/>
</dbReference>
<reference evidence="3 4" key="1">
    <citation type="submission" date="2018-05" db="EMBL/GenBank/DDBJ databases">
        <title>Streptomyces venezuelae.</title>
        <authorList>
            <person name="Kim W."/>
            <person name="Lee N."/>
            <person name="Cho B.-K."/>
        </authorList>
    </citation>
    <scope>NUCLEOTIDE SEQUENCE [LARGE SCALE GENOMIC DNA]</scope>
    <source>
        <strain evidence="3 4">ATCC 21782</strain>
    </source>
</reference>
<dbReference type="InterPro" id="IPR036195">
    <property type="entry name" value="AbfB_ABD_sf"/>
</dbReference>
<dbReference type="AlphaFoldDB" id="A0A5P2DCJ1"/>
<feature type="domain" description="Alpha-L-arabinofuranosidase B arabinose-binding" evidence="2">
    <location>
        <begin position="370"/>
        <end position="491"/>
    </location>
</feature>
<protein>
    <recommendedName>
        <fullName evidence="2">Alpha-L-arabinofuranosidase B arabinose-binding domain-containing protein</fullName>
    </recommendedName>
</protein>
<proteinExistence type="predicted"/>
<dbReference type="Pfam" id="PF03752">
    <property type="entry name" value="ALF"/>
    <property type="match status" value="1"/>
</dbReference>
<organism evidence="3 4">
    <name type="scientific">Streptomyces venezuelae</name>
    <dbReference type="NCBI Taxonomy" id="54571"/>
    <lineage>
        <taxon>Bacteria</taxon>
        <taxon>Bacillati</taxon>
        <taxon>Actinomycetota</taxon>
        <taxon>Actinomycetes</taxon>
        <taxon>Kitasatosporales</taxon>
        <taxon>Streptomycetaceae</taxon>
        <taxon>Streptomyces</taxon>
    </lineage>
</organism>